<evidence type="ECO:0000313" key="2">
    <source>
        <dbReference type="EMBL" id="WAX58472.1"/>
    </source>
</evidence>
<dbReference type="InterPro" id="IPR055140">
    <property type="entry name" value="Thiolase_C_2"/>
</dbReference>
<keyword evidence="3" id="KW-1185">Reference proteome</keyword>
<accession>A0ABY7K4J9</accession>
<evidence type="ECO:0000259" key="1">
    <source>
        <dbReference type="Pfam" id="PF22691"/>
    </source>
</evidence>
<dbReference type="PANTHER" id="PTHR42870">
    <property type="entry name" value="ACETYL-COA C-ACETYLTRANSFERASE"/>
    <property type="match status" value="1"/>
</dbReference>
<sequence length="378" mass="39486">MTFAGRTAISGVGYTAFSRDSGRSVLSQATEASRSAVEDAGLTLADVDGIVSYSLFDDSVPAQAVATALGLPAPRYLLDMSLGGQAPCYVVLNAAMAVASGLASTVVCFRALNGRSAVRVGSTVAAGIGGQYRYPMGLTAYPQYIAMWARRYLVETGASEQDLGAVAVAQREFAATNPRAVVREPLTLDKYLASPLLADPFRVADCTTEVDGACAVVVTSLDRARDLPRRPAVIRSGAYSAVPRPGLDIGDPLYCDDWSRNYTGRLADDLWKRAGIGPADVDVAEIYDCFTSVVLMSVEGLGLAGRGGGADFVRAGRVPVNTHGGLLCEGYLHGMNTVAEGVLQVQGRAVNQVPAARNCVVTSGAWMDGSALVLSSDD</sequence>
<organism evidence="2 3">
    <name type="scientific">Jatrophihabitans cynanchi</name>
    <dbReference type="NCBI Taxonomy" id="2944128"/>
    <lineage>
        <taxon>Bacteria</taxon>
        <taxon>Bacillati</taxon>
        <taxon>Actinomycetota</taxon>
        <taxon>Actinomycetes</taxon>
        <taxon>Jatrophihabitantales</taxon>
        <taxon>Jatrophihabitantaceae</taxon>
        <taxon>Jatrophihabitans</taxon>
    </lineage>
</organism>
<dbReference type="EMBL" id="CP097463">
    <property type="protein sequence ID" value="WAX58472.1"/>
    <property type="molecule type" value="Genomic_DNA"/>
</dbReference>
<dbReference type="CDD" id="cd00829">
    <property type="entry name" value="SCP-x_thiolase"/>
    <property type="match status" value="1"/>
</dbReference>
<proteinExistence type="predicted"/>
<dbReference type="Proteomes" id="UP001164693">
    <property type="component" value="Chromosome"/>
</dbReference>
<dbReference type="Gene3D" id="3.40.47.10">
    <property type="match status" value="1"/>
</dbReference>
<feature type="domain" description="Thiolase C-terminal" evidence="1">
    <location>
        <begin position="271"/>
        <end position="374"/>
    </location>
</feature>
<dbReference type="PIRSF" id="PIRSF000429">
    <property type="entry name" value="Ac-CoA_Ac_transf"/>
    <property type="match status" value="1"/>
</dbReference>
<dbReference type="PANTHER" id="PTHR42870:SF1">
    <property type="entry name" value="NON-SPECIFIC LIPID-TRANSFER PROTEIN-LIKE 2"/>
    <property type="match status" value="1"/>
</dbReference>
<dbReference type="RefSeq" id="WP_269445013.1">
    <property type="nucleotide sequence ID" value="NZ_CP097463.1"/>
</dbReference>
<name>A0ABY7K4J9_9ACTN</name>
<gene>
    <name evidence="2" type="ORF">M6B22_06830</name>
</gene>
<evidence type="ECO:0000313" key="3">
    <source>
        <dbReference type="Proteomes" id="UP001164693"/>
    </source>
</evidence>
<reference evidence="2" key="1">
    <citation type="submission" date="2022-05" db="EMBL/GenBank/DDBJ databases">
        <title>Jatrophihabitans sp. SB3-54 whole genome sequence.</title>
        <authorList>
            <person name="Suh M.K."/>
            <person name="Eom M.K."/>
            <person name="Kim J.S."/>
            <person name="Kim H.S."/>
            <person name="Do H.E."/>
            <person name="Shin Y.K."/>
            <person name="Lee J.-S."/>
        </authorList>
    </citation>
    <scope>NUCLEOTIDE SEQUENCE</scope>
    <source>
        <strain evidence="2">SB3-54</strain>
    </source>
</reference>
<dbReference type="InterPro" id="IPR016039">
    <property type="entry name" value="Thiolase-like"/>
</dbReference>
<dbReference type="SUPFAM" id="SSF53901">
    <property type="entry name" value="Thiolase-like"/>
    <property type="match status" value="1"/>
</dbReference>
<protein>
    <recommendedName>
        <fullName evidence="1">Thiolase C-terminal domain-containing protein</fullName>
    </recommendedName>
</protein>
<dbReference type="InterPro" id="IPR002155">
    <property type="entry name" value="Thiolase"/>
</dbReference>
<dbReference type="Pfam" id="PF22691">
    <property type="entry name" value="Thiolase_C_1"/>
    <property type="match status" value="1"/>
</dbReference>